<reference evidence="1 2" key="1">
    <citation type="journal article" date="2011" name="Stand. Genomic Sci.">
        <title>Complete genome sequence of Thermomonospora curvata type strain (B9).</title>
        <authorList>
            <person name="Chertkov O."/>
            <person name="Sikorski J."/>
            <person name="Nolan M."/>
            <person name="Lapidus A."/>
            <person name="Lucas S."/>
            <person name="Del Rio T.G."/>
            <person name="Tice H."/>
            <person name="Cheng J.F."/>
            <person name="Goodwin L."/>
            <person name="Pitluck S."/>
            <person name="Liolios K."/>
            <person name="Ivanova N."/>
            <person name="Mavromatis K."/>
            <person name="Mikhailova N."/>
            <person name="Ovchinnikova G."/>
            <person name="Pati A."/>
            <person name="Chen A."/>
            <person name="Palaniappan K."/>
            <person name="Djao O.D."/>
            <person name="Land M."/>
            <person name="Hauser L."/>
            <person name="Chang Y.J."/>
            <person name="Jeffries C.D."/>
            <person name="Brettin T."/>
            <person name="Han C."/>
            <person name="Detter J.C."/>
            <person name="Rohde M."/>
            <person name="Goker M."/>
            <person name="Woyke T."/>
            <person name="Bristow J."/>
            <person name="Eisen J.A."/>
            <person name="Markowitz V."/>
            <person name="Hugenholtz P."/>
            <person name="Klenk H.P."/>
            <person name="Kyrpides N.C."/>
        </authorList>
    </citation>
    <scope>NUCLEOTIDE SEQUENCE [LARGE SCALE GENOMIC DNA]</scope>
    <source>
        <strain evidence="2">ATCC 19995 / DSM 43183 / JCM 3096 / KCTC 9072 / NBRC 15933 / NCIMB 10081 / Henssen B9</strain>
    </source>
</reference>
<dbReference type="HOGENOM" id="CLU_1824415_0_0_11"/>
<dbReference type="EMBL" id="CP001738">
    <property type="protein sequence ID" value="ACY96485.1"/>
    <property type="molecule type" value="Genomic_DNA"/>
</dbReference>
<name>D1A6L0_THECD</name>
<dbReference type="STRING" id="471852.Tcur_0896"/>
<accession>D1A6L0</accession>
<dbReference type="RefSeq" id="WP_012851269.1">
    <property type="nucleotide sequence ID" value="NC_013510.1"/>
</dbReference>
<evidence type="ECO:0000313" key="2">
    <source>
        <dbReference type="Proteomes" id="UP000001918"/>
    </source>
</evidence>
<protein>
    <recommendedName>
        <fullName evidence="3">RNA polymerase alpha subunit C-terminal domain-containing protein</fullName>
    </recommendedName>
</protein>
<evidence type="ECO:0008006" key="3">
    <source>
        <dbReference type="Google" id="ProtNLM"/>
    </source>
</evidence>
<evidence type="ECO:0000313" key="1">
    <source>
        <dbReference type="EMBL" id="ACY96485.1"/>
    </source>
</evidence>
<gene>
    <name evidence="1" type="ordered locus">Tcur_0896</name>
</gene>
<proteinExistence type="predicted"/>
<keyword evidence="2" id="KW-1185">Reference proteome</keyword>
<dbReference type="AlphaFoldDB" id="D1A6L0"/>
<dbReference type="Proteomes" id="UP000001918">
    <property type="component" value="Chromosome"/>
</dbReference>
<organism evidence="1 2">
    <name type="scientific">Thermomonospora curvata (strain ATCC 19995 / DSM 43183 / JCM 3096 / KCTC 9072 / NBRC 15933 / NCIMB 10081 / Henssen B9)</name>
    <dbReference type="NCBI Taxonomy" id="471852"/>
    <lineage>
        <taxon>Bacteria</taxon>
        <taxon>Bacillati</taxon>
        <taxon>Actinomycetota</taxon>
        <taxon>Actinomycetes</taxon>
        <taxon>Streptosporangiales</taxon>
        <taxon>Thermomonosporaceae</taxon>
        <taxon>Thermomonospora</taxon>
    </lineage>
</organism>
<dbReference type="Gene3D" id="1.10.150.20">
    <property type="entry name" value="5' to 3' exonuclease, C-terminal subdomain"/>
    <property type="match status" value="1"/>
</dbReference>
<dbReference type="KEGG" id="tcu:Tcur_0896"/>
<sequence length="141" mass="15541">MQKWYLQAVVRVYGPWTVSQTISARERALAIRRVRHATDALADLDARFPGTASGTGRAEVHDHSGMVPVTRDCPLACLGLSRHAANPLRSHLRDRVTVGQVLRLWEDNELQHVRGLGPRRIGEITTALIAAGFVLTPHSHG</sequence>